<feature type="region of interest" description="Disordered" evidence="1">
    <location>
        <begin position="621"/>
        <end position="754"/>
    </location>
</feature>
<feature type="domain" description="Ketopantoate reductase N-terminal" evidence="2">
    <location>
        <begin position="10"/>
        <end position="165"/>
    </location>
</feature>
<organism evidence="4 5">
    <name type="scientific">Colletotrichum spinosum</name>
    <dbReference type="NCBI Taxonomy" id="1347390"/>
    <lineage>
        <taxon>Eukaryota</taxon>
        <taxon>Fungi</taxon>
        <taxon>Dikarya</taxon>
        <taxon>Ascomycota</taxon>
        <taxon>Pezizomycotina</taxon>
        <taxon>Sordariomycetes</taxon>
        <taxon>Hypocreomycetidae</taxon>
        <taxon>Glomerellales</taxon>
        <taxon>Glomerellaceae</taxon>
        <taxon>Colletotrichum</taxon>
        <taxon>Colletotrichum orbiculare species complex</taxon>
    </lineage>
</organism>
<evidence type="ECO:0000259" key="3">
    <source>
        <dbReference type="Pfam" id="PF08546"/>
    </source>
</evidence>
<dbReference type="PANTHER" id="PTHR21708">
    <property type="entry name" value="PROBABLE 2-DEHYDROPANTOATE 2-REDUCTASE"/>
    <property type="match status" value="1"/>
</dbReference>
<feature type="compositionally biased region" description="Basic and acidic residues" evidence="1">
    <location>
        <begin position="451"/>
        <end position="473"/>
    </location>
</feature>
<proteinExistence type="predicted"/>
<dbReference type="FunFam" id="1.10.1040.10:FF:000017">
    <property type="entry name" value="2-dehydropantoate 2-reductase"/>
    <property type="match status" value="1"/>
</dbReference>
<feature type="compositionally biased region" description="Low complexity" evidence="1">
    <location>
        <begin position="356"/>
        <end position="367"/>
    </location>
</feature>
<dbReference type="AlphaFoldDB" id="A0A4V3HS26"/>
<dbReference type="Proteomes" id="UP000295083">
    <property type="component" value="Unassembled WGS sequence"/>
</dbReference>
<comment type="caution">
    <text evidence="4">The sequence shown here is derived from an EMBL/GenBank/DDBJ whole genome shotgun (WGS) entry which is preliminary data.</text>
</comment>
<feature type="region of interest" description="Disordered" evidence="1">
    <location>
        <begin position="433"/>
        <end position="548"/>
    </location>
</feature>
<evidence type="ECO:0000313" key="5">
    <source>
        <dbReference type="Proteomes" id="UP000295083"/>
    </source>
</evidence>
<feature type="region of interest" description="Disordered" evidence="1">
    <location>
        <begin position="330"/>
        <end position="416"/>
    </location>
</feature>
<dbReference type="FunFam" id="3.40.50.720:FF:000424">
    <property type="entry name" value="Meiotically up-regulated gene 72 protein"/>
    <property type="match status" value="1"/>
</dbReference>
<feature type="compositionally biased region" description="Acidic residues" evidence="1">
    <location>
        <begin position="494"/>
        <end position="504"/>
    </location>
</feature>
<dbReference type="EMBL" id="QAPG01000056">
    <property type="protein sequence ID" value="TDZ34099.1"/>
    <property type="molecule type" value="Genomic_DNA"/>
</dbReference>
<feature type="compositionally biased region" description="Pro residues" evidence="1">
    <location>
        <begin position="398"/>
        <end position="407"/>
    </location>
</feature>
<dbReference type="InterPro" id="IPR051402">
    <property type="entry name" value="KPR-Related"/>
</dbReference>
<sequence length="754" mass="81816">MAPTTPRLKILSVGGNPVSAFLSWRLQATNACDVTLVWKSGYDHVAQYGISFKSPVFGNERFKPRHVVRVPEEAANTVGPFDYVILCIKALPDVYDLAAVIDAVVTPQHTCILVNTTHTIGVETAIEERFPTNVVLSLVSNAELSQLGQSEFEHKGSTEIWVGPSTKNDNIPAAIQEDMAQALAMTLSTGQVDCKVSQNIRQQQYERVIGPIAFHPASVIFETGNHTQLLEKVGVKDLVNGVIDELLALATTHGCKFASDFKQKTIDEMTKPSLTESIMWQDYNARRPMEVETYLGSPIKLAKEAGVPVPRIETLYAVLHNLNAVNRNRPIKPVDSATVPPGSPTQSPMPRMSTQNGMRPMNGNGMPPGRGPRPRNSSNLGPPPPGMRRPPMNGGPPGGFPRGPPGPGSRAASRRGSLEGNDLEEFSHLMLYDDIPEGGEPGYTPEGSDLTLRERELELRQRELAMREREMRMRPRGPPPRRGPHPMRNSAQVFDDDDDDEDYFDAGGPPPPPMINPENFDMMSVTSRKNRKQAPPPPNRAQFHKNEVYDAAAPPVRSSRFRPNFGRNRSSQIANIPGMNENILDDPLLSCSSNRYGAVDRGTMQAGSRANSLTASRLDDMQLGGGPMQMGMNGAFPRRASQSPGNPYSPSIRGGNGRPSPPHGYPSMNGRPSPPDGMRQPVPRYPPGHGNAVAPQQVEQHVGVSGLVPPKQKNMRSLTGSASASAGSGESQLDEPSAHSSQSSLGARPPIGVR</sequence>
<dbReference type="Pfam" id="PF08546">
    <property type="entry name" value="ApbA_C"/>
    <property type="match status" value="1"/>
</dbReference>
<feature type="compositionally biased region" description="Polar residues" evidence="1">
    <location>
        <begin position="640"/>
        <end position="649"/>
    </location>
</feature>
<dbReference type="PANTHER" id="PTHR21708:SF25">
    <property type="entry name" value="PROTEIN PAM1-RELATED"/>
    <property type="match status" value="1"/>
</dbReference>
<dbReference type="Gene3D" id="1.10.1040.10">
    <property type="entry name" value="N-(1-d-carboxylethyl)-l-norvaline Dehydrogenase, domain 2"/>
    <property type="match status" value="1"/>
</dbReference>
<dbReference type="InterPro" id="IPR013752">
    <property type="entry name" value="KPA_reductase"/>
</dbReference>
<accession>A0A4V3HS26</accession>
<feature type="compositionally biased region" description="Polar residues" evidence="1">
    <location>
        <begin position="344"/>
        <end position="355"/>
    </location>
</feature>
<dbReference type="Gene3D" id="3.40.50.720">
    <property type="entry name" value="NAD(P)-binding Rossmann-like Domain"/>
    <property type="match status" value="1"/>
</dbReference>
<feature type="compositionally biased region" description="Low complexity" evidence="1">
    <location>
        <begin position="720"/>
        <end position="729"/>
    </location>
</feature>
<name>A0A4V3HS26_9PEZI</name>
<reference evidence="4 5" key="1">
    <citation type="submission" date="2018-11" db="EMBL/GenBank/DDBJ databases">
        <title>Genome sequence and assembly of Colletotrichum spinosum.</title>
        <authorList>
            <person name="Gan P."/>
            <person name="Shirasu K."/>
        </authorList>
    </citation>
    <scope>NUCLEOTIDE SEQUENCE [LARGE SCALE GENOMIC DNA]</scope>
    <source>
        <strain evidence="4 5">CBS 515.97</strain>
    </source>
</reference>
<dbReference type="InterPro" id="IPR008927">
    <property type="entry name" value="6-PGluconate_DH-like_C_sf"/>
</dbReference>
<gene>
    <name evidence="4" type="primary">mug72</name>
    <name evidence="4" type="ORF">C8035_v009611</name>
</gene>
<dbReference type="GO" id="GO:0005737">
    <property type="term" value="C:cytoplasm"/>
    <property type="evidence" value="ECO:0007669"/>
    <property type="project" value="TreeGrafter"/>
</dbReference>
<evidence type="ECO:0000313" key="4">
    <source>
        <dbReference type="EMBL" id="TDZ34099.1"/>
    </source>
</evidence>
<protein>
    <submittedName>
        <fullName evidence="4">Meiotically up-regulated gene 72 protein</fullName>
    </submittedName>
</protein>
<evidence type="ECO:0000259" key="2">
    <source>
        <dbReference type="Pfam" id="PF02558"/>
    </source>
</evidence>
<evidence type="ECO:0000256" key="1">
    <source>
        <dbReference type="SAM" id="MobiDB-lite"/>
    </source>
</evidence>
<dbReference type="Pfam" id="PF02558">
    <property type="entry name" value="ApbA"/>
    <property type="match status" value="1"/>
</dbReference>
<dbReference type="SUPFAM" id="SSF48179">
    <property type="entry name" value="6-phosphogluconate dehydrogenase C-terminal domain-like"/>
    <property type="match status" value="1"/>
</dbReference>
<dbReference type="InterPro" id="IPR013332">
    <property type="entry name" value="KPR_N"/>
</dbReference>
<keyword evidence="5" id="KW-1185">Reference proteome</keyword>
<dbReference type="InterPro" id="IPR013328">
    <property type="entry name" value="6PGD_dom2"/>
</dbReference>
<feature type="domain" description="Ketopantoate reductase C-terminal" evidence="3">
    <location>
        <begin position="199"/>
        <end position="322"/>
    </location>
</feature>